<proteinExistence type="inferred from homology"/>
<gene>
    <name evidence="13" type="ORF">FB564_3931</name>
    <name evidence="12" type="ORF">Sar04_25700</name>
</gene>
<feature type="compositionally biased region" description="Pro residues" evidence="9">
    <location>
        <begin position="133"/>
        <end position="150"/>
    </location>
</feature>
<feature type="domain" description="CBM2" evidence="11">
    <location>
        <begin position="27"/>
        <end position="134"/>
    </location>
</feature>
<feature type="region of interest" description="Disordered" evidence="9">
    <location>
        <begin position="124"/>
        <end position="150"/>
    </location>
</feature>
<dbReference type="PROSITE" id="PS51173">
    <property type="entry name" value="CBM2"/>
    <property type="match status" value="1"/>
</dbReference>
<dbReference type="Gene3D" id="2.60.40.290">
    <property type="match status" value="1"/>
</dbReference>
<evidence type="ECO:0000256" key="3">
    <source>
        <dbReference type="ARBA" id="ARBA00022801"/>
    </source>
</evidence>
<comment type="caution">
    <text evidence="13">The sequence shown here is derived from an EMBL/GenBank/DDBJ whole genome shotgun (WGS) entry which is preliminary data.</text>
</comment>
<dbReference type="EC" id="3.2.1.4" evidence="8"/>
<evidence type="ECO:0000313" key="15">
    <source>
        <dbReference type="Proteomes" id="UP000677457"/>
    </source>
</evidence>
<evidence type="ECO:0000313" key="14">
    <source>
        <dbReference type="Proteomes" id="UP000315983"/>
    </source>
</evidence>
<keyword evidence="5 8" id="KW-0119">Carbohydrate metabolism</keyword>
<comment type="similarity">
    <text evidence="8">Belongs to the glycosyl hydrolase 5 (cellulase A) family.</text>
</comment>
<dbReference type="GO" id="GO:0030245">
    <property type="term" value="P:cellulose catabolic process"/>
    <property type="evidence" value="ECO:0007669"/>
    <property type="project" value="UniProtKB-KW"/>
</dbReference>
<dbReference type="GO" id="GO:0030247">
    <property type="term" value="F:polysaccharide binding"/>
    <property type="evidence" value="ECO:0007669"/>
    <property type="project" value="UniProtKB-UniRule"/>
</dbReference>
<reference evidence="13 14" key="1">
    <citation type="submission" date="2019-06" db="EMBL/GenBank/DDBJ databases">
        <title>Sequencing the genomes of 1000 actinobacteria strains.</title>
        <authorList>
            <person name="Klenk H.-P."/>
        </authorList>
    </citation>
    <scope>NUCLEOTIDE SEQUENCE [LARGE SCALE GENOMIC DNA]</scope>
    <source>
        <strain evidence="13 14">DSM 44819</strain>
    </source>
</reference>
<keyword evidence="6 8" id="KW-0326">Glycosidase</keyword>
<dbReference type="InterPro" id="IPR001919">
    <property type="entry name" value="CBD2"/>
</dbReference>
<dbReference type="PROSITE" id="PS00659">
    <property type="entry name" value="GLYCOSYL_HYDROL_F5"/>
    <property type="match status" value="1"/>
</dbReference>
<evidence type="ECO:0000256" key="8">
    <source>
        <dbReference type="RuleBase" id="RU361153"/>
    </source>
</evidence>
<evidence type="ECO:0000256" key="1">
    <source>
        <dbReference type="ARBA" id="ARBA00000966"/>
    </source>
</evidence>
<keyword evidence="15" id="KW-1185">Reference proteome</keyword>
<keyword evidence="4 8" id="KW-0136">Cellulose degradation</keyword>
<organism evidence="13 14">
    <name type="scientific">Salinispora arenicola</name>
    <dbReference type="NCBI Taxonomy" id="168697"/>
    <lineage>
        <taxon>Bacteria</taxon>
        <taxon>Bacillati</taxon>
        <taxon>Actinomycetota</taxon>
        <taxon>Actinomycetes</taxon>
        <taxon>Micromonosporales</taxon>
        <taxon>Micromonosporaceae</taxon>
        <taxon>Salinispora</taxon>
    </lineage>
</organism>
<keyword evidence="3 8" id="KW-0378">Hydrolase</keyword>
<evidence type="ECO:0000256" key="6">
    <source>
        <dbReference type="ARBA" id="ARBA00023295"/>
    </source>
</evidence>
<evidence type="ECO:0000256" key="4">
    <source>
        <dbReference type="ARBA" id="ARBA00023001"/>
    </source>
</evidence>
<evidence type="ECO:0000256" key="5">
    <source>
        <dbReference type="ARBA" id="ARBA00023277"/>
    </source>
</evidence>
<evidence type="ECO:0000256" key="9">
    <source>
        <dbReference type="SAM" id="MobiDB-lite"/>
    </source>
</evidence>
<reference evidence="12 15" key="2">
    <citation type="submission" date="2021-03" db="EMBL/GenBank/DDBJ databases">
        <title>Whole genome shotgun sequence of Salinispora arenicola NBRC 105043.</title>
        <authorList>
            <person name="Komaki H."/>
            <person name="Tamura T."/>
        </authorList>
    </citation>
    <scope>NUCLEOTIDE SEQUENCE [LARGE SCALE GENOMIC DNA]</scope>
    <source>
        <strain evidence="12 15">NBRC 105043</strain>
    </source>
</reference>
<dbReference type="InterPro" id="IPR008965">
    <property type="entry name" value="CBM2/CBM3_carb-bd_dom_sf"/>
</dbReference>
<dbReference type="Pfam" id="PF00150">
    <property type="entry name" value="Cellulase"/>
    <property type="match status" value="1"/>
</dbReference>
<dbReference type="EMBL" id="BOQM01000016">
    <property type="protein sequence ID" value="GIM85834.1"/>
    <property type="molecule type" value="Genomic_DNA"/>
</dbReference>
<dbReference type="GeneID" id="93773097"/>
<dbReference type="Gene3D" id="3.20.20.80">
    <property type="entry name" value="Glycosidases"/>
    <property type="match status" value="1"/>
</dbReference>
<dbReference type="InterPro" id="IPR001547">
    <property type="entry name" value="Glyco_hydro_5"/>
</dbReference>
<dbReference type="InterPro" id="IPR017853">
    <property type="entry name" value="GH"/>
</dbReference>
<accession>A0A542XSB1</accession>
<dbReference type="EMBL" id="VFOL01000001">
    <property type="protein sequence ID" value="TQL38721.1"/>
    <property type="molecule type" value="Genomic_DNA"/>
</dbReference>
<dbReference type="InterPro" id="IPR012291">
    <property type="entry name" value="CBM2_carb-bd_dom_sf"/>
</dbReference>
<feature type="signal peptide" evidence="10">
    <location>
        <begin position="1"/>
        <end position="30"/>
    </location>
</feature>
<evidence type="ECO:0000313" key="12">
    <source>
        <dbReference type="EMBL" id="GIM85834.1"/>
    </source>
</evidence>
<dbReference type="SMART" id="SM00637">
    <property type="entry name" value="CBD_II"/>
    <property type="match status" value="1"/>
</dbReference>
<dbReference type="InterPro" id="IPR018366">
    <property type="entry name" value="CBM2_CS"/>
</dbReference>
<dbReference type="Proteomes" id="UP000315983">
    <property type="component" value="Unassembled WGS sequence"/>
</dbReference>
<dbReference type="Proteomes" id="UP000677457">
    <property type="component" value="Unassembled WGS sequence"/>
</dbReference>
<feature type="chain" id="PRO_5021807720" description="Endoglucanase" evidence="10">
    <location>
        <begin position="31"/>
        <end position="459"/>
    </location>
</feature>
<dbReference type="PROSITE" id="PS00561">
    <property type="entry name" value="CBM2_A"/>
    <property type="match status" value="1"/>
</dbReference>
<keyword evidence="7 8" id="KW-0624">Polysaccharide degradation</keyword>
<dbReference type="Pfam" id="PF00553">
    <property type="entry name" value="CBM_2"/>
    <property type="match status" value="1"/>
</dbReference>
<dbReference type="PANTHER" id="PTHR34142:SF1">
    <property type="entry name" value="GLYCOSIDE HYDROLASE FAMILY 5 DOMAIN-CONTAINING PROTEIN"/>
    <property type="match status" value="1"/>
</dbReference>
<sequence>MKLGVRIAALVGVVAVTAAGAMVATATATAAASPTATFVKVSDWGTGWEGRYTITNGGSSTLNSWQVEFDLPTGTTVGSYWNALMNHDGQHYRFTNQHWNGTITPGASVTFGLLGAGSGSPSGCRLNGQPCTPTAPPTTSPPPTTAPPSTTPVAANGQLRVCGQHLCNEDGKQIQLRGMSTHGLQWYANCANTASLDVLAQEWGADVLRISMYIQEGGYETDPRRFTDLVHDYIELATARGLYAVVDWHMLSPGDPNYNLSRARTFFAEIADRHRDKVNVLYEIANEPNGVSWGAIKSYADQVIPVIRERDPEAVVLVGTPDWSSLGVSGSGGGVDAILADPVAASNLMYVFHFYAASHGDLYYNTLADAADRLPIFVTEFGTQQYTGDGPNNFTMSQRYLDLMANKKISWVNWNYSDDFRSGAVFTTGTCAAGEFSGTGPLKPAGGWIRERMRTADDF</sequence>
<evidence type="ECO:0000256" key="2">
    <source>
        <dbReference type="ARBA" id="ARBA00022729"/>
    </source>
</evidence>
<evidence type="ECO:0000313" key="13">
    <source>
        <dbReference type="EMBL" id="TQL38721.1"/>
    </source>
</evidence>
<comment type="catalytic activity">
    <reaction evidence="1 8">
        <text>Endohydrolysis of (1-&gt;4)-beta-D-glucosidic linkages in cellulose, lichenin and cereal beta-D-glucans.</text>
        <dbReference type="EC" id="3.2.1.4"/>
    </reaction>
</comment>
<keyword evidence="2 10" id="KW-0732">Signal</keyword>
<dbReference type="InterPro" id="IPR018087">
    <property type="entry name" value="Glyco_hydro_5_CS"/>
</dbReference>
<dbReference type="PANTHER" id="PTHR34142">
    <property type="entry name" value="ENDO-BETA-1,4-GLUCANASE A"/>
    <property type="match status" value="1"/>
</dbReference>
<evidence type="ECO:0000256" key="10">
    <source>
        <dbReference type="SAM" id="SignalP"/>
    </source>
</evidence>
<dbReference type="SUPFAM" id="SSF51445">
    <property type="entry name" value="(Trans)glycosidases"/>
    <property type="match status" value="1"/>
</dbReference>
<dbReference type="RefSeq" id="WP_016812332.1">
    <property type="nucleotide sequence ID" value="NZ_BOQM01000016.1"/>
</dbReference>
<dbReference type="SUPFAM" id="SSF49384">
    <property type="entry name" value="Carbohydrate-binding domain"/>
    <property type="match status" value="1"/>
</dbReference>
<dbReference type="GO" id="GO:0008810">
    <property type="term" value="F:cellulase activity"/>
    <property type="evidence" value="ECO:0007669"/>
    <property type="project" value="UniProtKB-EC"/>
</dbReference>
<name>A0A542XSB1_SALAC</name>
<protein>
    <recommendedName>
        <fullName evidence="8">Endoglucanase</fullName>
        <ecNumber evidence="8">3.2.1.4</ecNumber>
    </recommendedName>
</protein>
<evidence type="ECO:0000259" key="11">
    <source>
        <dbReference type="PROSITE" id="PS51173"/>
    </source>
</evidence>
<evidence type="ECO:0000256" key="7">
    <source>
        <dbReference type="ARBA" id="ARBA00023326"/>
    </source>
</evidence>
<dbReference type="AlphaFoldDB" id="A0A542XSB1"/>